<dbReference type="AlphaFoldDB" id="A0A7M4DLL9"/>
<dbReference type="Gene3D" id="1.10.1660.10">
    <property type="match status" value="1"/>
</dbReference>
<dbReference type="PANTHER" id="PTHR30204">
    <property type="entry name" value="REDOX-CYCLING DRUG-SENSING TRANSCRIPTIONAL ACTIVATOR SOXR"/>
    <property type="match status" value="1"/>
</dbReference>
<gene>
    <name evidence="3" type="primary">adhR</name>
    <name evidence="3" type="ORF">HALOF300_03036</name>
</gene>
<organism evidence="3 4">
    <name type="scientific">Occultella aeris</name>
    <dbReference type="NCBI Taxonomy" id="2761496"/>
    <lineage>
        <taxon>Bacteria</taxon>
        <taxon>Bacillati</taxon>
        <taxon>Actinomycetota</taxon>
        <taxon>Actinomycetes</taxon>
        <taxon>Micrococcales</taxon>
        <taxon>Ruaniaceae</taxon>
        <taxon>Occultella</taxon>
    </lineage>
</organism>
<reference evidence="3 4" key="1">
    <citation type="submission" date="2019-11" db="EMBL/GenBank/DDBJ databases">
        <authorList>
            <person name="Criscuolo A."/>
        </authorList>
    </citation>
    <scope>NUCLEOTIDE SEQUENCE [LARGE SCALE GENOMIC DNA]</scope>
    <source>
        <strain evidence="3">CIP111667</strain>
    </source>
</reference>
<proteinExistence type="predicted"/>
<dbReference type="Proteomes" id="UP000419743">
    <property type="component" value="Unassembled WGS sequence"/>
</dbReference>
<evidence type="ECO:0000313" key="4">
    <source>
        <dbReference type="Proteomes" id="UP000419743"/>
    </source>
</evidence>
<feature type="domain" description="HTH merR-type" evidence="2">
    <location>
        <begin position="3"/>
        <end position="72"/>
    </location>
</feature>
<dbReference type="CDD" id="cd01109">
    <property type="entry name" value="HTH_YyaN"/>
    <property type="match status" value="1"/>
</dbReference>
<name>A0A7M4DLL9_9MICO</name>
<evidence type="ECO:0000256" key="1">
    <source>
        <dbReference type="ARBA" id="ARBA00023125"/>
    </source>
</evidence>
<dbReference type="RefSeq" id="WP_156741749.1">
    <property type="nucleotide sequence ID" value="NZ_CACRYJ010000046.1"/>
</dbReference>
<dbReference type="GO" id="GO:0003700">
    <property type="term" value="F:DNA-binding transcription factor activity"/>
    <property type="evidence" value="ECO:0007669"/>
    <property type="project" value="InterPro"/>
</dbReference>
<dbReference type="InterPro" id="IPR047057">
    <property type="entry name" value="MerR_fam"/>
</dbReference>
<protein>
    <submittedName>
        <fullName evidence="3">HTH-type transcriptional regulator AdhR</fullName>
    </submittedName>
</protein>
<dbReference type="PROSITE" id="PS50937">
    <property type="entry name" value="HTH_MERR_2"/>
    <property type="match status" value="1"/>
</dbReference>
<accession>A0A7M4DLL9</accession>
<dbReference type="GO" id="GO:0003677">
    <property type="term" value="F:DNA binding"/>
    <property type="evidence" value="ECO:0007669"/>
    <property type="project" value="UniProtKB-KW"/>
</dbReference>
<comment type="caution">
    <text evidence="3">The sequence shown here is derived from an EMBL/GenBank/DDBJ whole genome shotgun (WGS) entry which is preliminary data.</text>
</comment>
<dbReference type="SMART" id="SM00422">
    <property type="entry name" value="HTH_MERR"/>
    <property type="match status" value="1"/>
</dbReference>
<evidence type="ECO:0000259" key="2">
    <source>
        <dbReference type="PROSITE" id="PS50937"/>
    </source>
</evidence>
<dbReference type="SUPFAM" id="SSF46955">
    <property type="entry name" value="Putative DNA-binding domain"/>
    <property type="match status" value="1"/>
</dbReference>
<keyword evidence="1" id="KW-0238">DNA-binding</keyword>
<evidence type="ECO:0000313" key="3">
    <source>
        <dbReference type="EMBL" id="VZO38190.1"/>
    </source>
</evidence>
<dbReference type="InterPro" id="IPR009061">
    <property type="entry name" value="DNA-bd_dom_put_sf"/>
</dbReference>
<dbReference type="PANTHER" id="PTHR30204:SF98">
    <property type="entry name" value="HTH-TYPE TRANSCRIPTIONAL REGULATOR ADHR"/>
    <property type="match status" value="1"/>
</dbReference>
<dbReference type="InterPro" id="IPR000551">
    <property type="entry name" value="MerR-type_HTH_dom"/>
</dbReference>
<dbReference type="EMBL" id="CACRYJ010000046">
    <property type="protein sequence ID" value="VZO38190.1"/>
    <property type="molecule type" value="Genomic_DNA"/>
</dbReference>
<sequence>MATYTPAETEARSGFSIGTLRYYERVGLLYDIARDTSGRRVFTDRDLEWLEILRCLRDTGMPIAQMQRYADLTVNDGSVDERLEILRQHDDAVTEQMAQLRRWRRHLRDKIAYYEGVQEQAPPGPDAPSE</sequence>
<dbReference type="Pfam" id="PF13411">
    <property type="entry name" value="MerR_1"/>
    <property type="match status" value="1"/>
</dbReference>
<keyword evidence="4" id="KW-1185">Reference proteome</keyword>